<name>A0A939HME8_9PROT</name>
<dbReference type="AlphaFoldDB" id="A0A939HME8"/>
<proteinExistence type="predicted"/>
<dbReference type="RefSeq" id="WP_207845421.1">
    <property type="nucleotide sequence ID" value="NZ_JAFVMH010000002.1"/>
</dbReference>
<sequence length="110" mass="10980">MAAAPSHEGVATSVAGMAEGGTLPVVLPERLDTAAAPALKHLIEQARAQAGAGRAGLDASAVTYIGGLCLQLLLASGCAVIAPSEKVREAFSLFGVSEVVADLLAPSKEQ</sequence>
<organism evidence="1 2">
    <name type="scientific">Acetobacter garciniae</name>
    <dbReference type="NCBI Taxonomy" id="2817435"/>
    <lineage>
        <taxon>Bacteria</taxon>
        <taxon>Pseudomonadati</taxon>
        <taxon>Pseudomonadota</taxon>
        <taxon>Alphaproteobacteria</taxon>
        <taxon>Acetobacterales</taxon>
        <taxon>Acetobacteraceae</taxon>
        <taxon>Acetobacter</taxon>
    </lineage>
</organism>
<dbReference type="SUPFAM" id="SSF52091">
    <property type="entry name" value="SpoIIaa-like"/>
    <property type="match status" value="1"/>
</dbReference>
<dbReference type="InterPro" id="IPR036513">
    <property type="entry name" value="STAS_dom_sf"/>
</dbReference>
<dbReference type="Proteomes" id="UP000664073">
    <property type="component" value="Unassembled WGS sequence"/>
</dbReference>
<evidence type="ECO:0000313" key="2">
    <source>
        <dbReference type="Proteomes" id="UP000664073"/>
    </source>
</evidence>
<dbReference type="EMBL" id="JAFVMH010000002">
    <property type="protein sequence ID" value="MBO1324771.1"/>
    <property type="molecule type" value="Genomic_DNA"/>
</dbReference>
<keyword evidence="2" id="KW-1185">Reference proteome</keyword>
<accession>A0A939HME8</accession>
<dbReference type="Gene3D" id="3.30.750.24">
    <property type="entry name" value="STAS domain"/>
    <property type="match status" value="1"/>
</dbReference>
<protein>
    <submittedName>
        <fullName evidence="1">Anti-sigma factor antagonist</fullName>
    </submittedName>
</protein>
<comment type="caution">
    <text evidence="1">The sequence shown here is derived from an EMBL/GenBank/DDBJ whole genome shotgun (WGS) entry which is preliminary data.</text>
</comment>
<evidence type="ECO:0000313" key="1">
    <source>
        <dbReference type="EMBL" id="MBO1324771.1"/>
    </source>
</evidence>
<reference evidence="1" key="1">
    <citation type="submission" date="2021-03" db="EMBL/GenBank/DDBJ databases">
        <title>The complete genome sequence of Acetobacter sp. TBRC 12339.</title>
        <authorList>
            <person name="Charoenyingcharoen P."/>
            <person name="Yukphan P."/>
        </authorList>
    </citation>
    <scope>NUCLEOTIDE SEQUENCE</scope>
    <source>
        <strain evidence="1">TBRC 12339</strain>
    </source>
</reference>
<gene>
    <name evidence="1" type="ORF">J2D77_06350</name>
</gene>